<accession>A0ABQ9Z6Q8</accession>
<proteinExistence type="predicted"/>
<name>A0ABQ9Z6Q8_9CRUS</name>
<reference evidence="1 2" key="1">
    <citation type="journal article" date="2023" name="Nucleic Acids Res.">
        <title>The hologenome of Daphnia magna reveals possible DNA methylation and microbiome-mediated evolution of the host genome.</title>
        <authorList>
            <person name="Chaturvedi A."/>
            <person name="Li X."/>
            <person name="Dhandapani V."/>
            <person name="Marshall H."/>
            <person name="Kissane S."/>
            <person name="Cuenca-Cambronero M."/>
            <person name="Asole G."/>
            <person name="Calvet F."/>
            <person name="Ruiz-Romero M."/>
            <person name="Marangio P."/>
            <person name="Guigo R."/>
            <person name="Rago D."/>
            <person name="Mirbahai L."/>
            <person name="Eastwood N."/>
            <person name="Colbourne J.K."/>
            <person name="Zhou J."/>
            <person name="Mallon E."/>
            <person name="Orsini L."/>
        </authorList>
    </citation>
    <scope>NUCLEOTIDE SEQUENCE [LARGE SCALE GENOMIC DNA]</scope>
    <source>
        <strain evidence="1">LRV0_1</strain>
    </source>
</reference>
<evidence type="ECO:0000313" key="1">
    <source>
        <dbReference type="EMBL" id="KAK4008579.1"/>
    </source>
</evidence>
<dbReference type="EMBL" id="JAOYFB010000002">
    <property type="protein sequence ID" value="KAK4008579.1"/>
    <property type="molecule type" value="Genomic_DNA"/>
</dbReference>
<dbReference type="Proteomes" id="UP001234178">
    <property type="component" value="Unassembled WGS sequence"/>
</dbReference>
<sequence>MVHSRTTTRTQQHVDYNDSGDRLHSVPFISRFFFCITFPMTPTTATAKRRFNKCVTHLDTPDVRTRLIRLLTH</sequence>
<evidence type="ECO:0000313" key="2">
    <source>
        <dbReference type="Proteomes" id="UP001234178"/>
    </source>
</evidence>
<gene>
    <name evidence="1" type="ORF">OUZ56_013713</name>
</gene>
<protein>
    <submittedName>
        <fullName evidence="1">Uncharacterized protein</fullName>
    </submittedName>
</protein>
<keyword evidence="2" id="KW-1185">Reference proteome</keyword>
<organism evidence="1 2">
    <name type="scientific">Daphnia magna</name>
    <dbReference type="NCBI Taxonomy" id="35525"/>
    <lineage>
        <taxon>Eukaryota</taxon>
        <taxon>Metazoa</taxon>
        <taxon>Ecdysozoa</taxon>
        <taxon>Arthropoda</taxon>
        <taxon>Crustacea</taxon>
        <taxon>Branchiopoda</taxon>
        <taxon>Diplostraca</taxon>
        <taxon>Cladocera</taxon>
        <taxon>Anomopoda</taxon>
        <taxon>Daphniidae</taxon>
        <taxon>Daphnia</taxon>
    </lineage>
</organism>
<comment type="caution">
    <text evidence="1">The sequence shown here is derived from an EMBL/GenBank/DDBJ whole genome shotgun (WGS) entry which is preliminary data.</text>
</comment>